<feature type="transmembrane region" description="Helical" evidence="1">
    <location>
        <begin position="6"/>
        <end position="21"/>
    </location>
</feature>
<accession>B0KC98</accession>
<feature type="transmembrane region" description="Helical" evidence="1">
    <location>
        <begin position="60"/>
        <end position="78"/>
    </location>
</feature>
<evidence type="ECO:0000313" key="3">
    <source>
        <dbReference type="Proteomes" id="UP000002156"/>
    </source>
</evidence>
<evidence type="ECO:0000256" key="1">
    <source>
        <dbReference type="SAM" id="Phobius"/>
    </source>
</evidence>
<feature type="transmembrane region" description="Helical" evidence="1">
    <location>
        <begin position="221"/>
        <end position="239"/>
    </location>
</feature>
<dbReference type="eggNOG" id="COG2610">
    <property type="taxonomic scope" value="Bacteria"/>
</dbReference>
<keyword evidence="1" id="KW-0472">Membrane</keyword>
<keyword evidence="1" id="KW-0812">Transmembrane</keyword>
<dbReference type="KEGG" id="tpd:Teth39_1816"/>
<evidence type="ECO:0000313" key="2">
    <source>
        <dbReference type="EMBL" id="ABY95452.1"/>
    </source>
</evidence>
<dbReference type="AlphaFoldDB" id="B0KC98"/>
<feature type="transmembrane region" description="Helical" evidence="1">
    <location>
        <begin position="329"/>
        <end position="344"/>
    </location>
</feature>
<feature type="transmembrane region" description="Helical" evidence="1">
    <location>
        <begin position="290"/>
        <end position="308"/>
    </location>
</feature>
<name>B0KC98_THEP3</name>
<dbReference type="Proteomes" id="UP000002156">
    <property type="component" value="Chromosome"/>
</dbReference>
<organism evidence="2 3">
    <name type="scientific">Thermoanaerobacter pseudethanolicus (strain ATCC 33223 / 39E)</name>
    <name type="common">Clostridium thermohydrosulfuricum</name>
    <dbReference type="NCBI Taxonomy" id="340099"/>
    <lineage>
        <taxon>Bacteria</taxon>
        <taxon>Bacillati</taxon>
        <taxon>Bacillota</taxon>
        <taxon>Clostridia</taxon>
        <taxon>Thermoanaerobacterales</taxon>
        <taxon>Thermoanaerobacteraceae</taxon>
        <taxon>Thermoanaerobacter</taxon>
    </lineage>
</organism>
<feature type="transmembrane region" description="Helical" evidence="1">
    <location>
        <begin position="251"/>
        <end position="270"/>
    </location>
</feature>
<dbReference type="STRING" id="340099.Teth39_1816"/>
<dbReference type="RefSeq" id="WP_009051770.1">
    <property type="nucleotide sequence ID" value="NC_010321.1"/>
</dbReference>
<feature type="transmembrane region" description="Helical" evidence="1">
    <location>
        <begin position="28"/>
        <end position="48"/>
    </location>
</feature>
<feature type="transmembrane region" description="Helical" evidence="1">
    <location>
        <begin position="350"/>
        <end position="367"/>
    </location>
</feature>
<feature type="transmembrane region" description="Helical" evidence="1">
    <location>
        <begin position="176"/>
        <end position="197"/>
    </location>
</feature>
<reference evidence="3" key="1">
    <citation type="submission" date="2008-01" db="EMBL/GenBank/DDBJ databases">
        <title>Complete sequence of Thermoanaerobacter pseudethanolicus 39E.</title>
        <authorList>
            <person name="Copeland A."/>
            <person name="Lucas S."/>
            <person name="Lapidus A."/>
            <person name="Barry K."/>
            <person name="Glavina del Rio T."/>
            <person name="Dalin E."/>
            <person name="Tice H."/>
            <person name="Pitluck S."/>
            <person name="Bruce D."/>
            <person name="Goodwin L."/>
            <person name="Saunders E."/>
            <person name="Brettin T."/>
            <person name="Detter J.C."/>
            <person name="Han C."/>
            <person name="Schmutz J."/>
            <person name="Larimer F."/>
            <person name="Land M."/>
            <person name="Hauser L."/>
            <person name="Kyrpides N."/>
            <person name="Lykidis A."/>
            <person name="Hemme C."/>
            <person name="Fields M.W."/>
            <person name="He Z."/>
            <person name="Zhou J."/>
            <person name="Richardson P."/>
        </authorList>
    </citation>
    <scope>NUCLEOTIDE SEQUENCE [LARGE SCALE GENOMIC DNA]</scope>
    <source>
        <strain evidence="3">ATCC 33223 / DSM 2355 / 39E</strain>
    </source>
</reference>
<dbReference type="HOGENOM" id="CLU_051476_0_0_9"/>
<gene>
    <name evidence="2" type="ordered locus">Teth39_1816</name>
</gene>
<keyword evidence="1" id="KW-1133">Transmembrane helix</keyword>
<protein>
    <submittedName>
        <fullName evidence="2">Citrate transporter</fullName>
    </submittedName>
</protein>
<proteinExistence type="predicted"/>
<feature type="transmembrane region" description="Helical" evidence="1">
    <location>
        <begin position="411"/>
        <end position="429"/>
    </location>
</feature>
<feature type="transmembrane region" description="Helical" evidence="1">
    <location>
        <begin position="99"/>
        <end position="129"/>
    </location>
</feature>
<keyword evidence="3" id="KW-1185">Reference proteome</keyword>
<dbReference type="EMBL" id="CP000924">
    <property type="protein sequence ID" value="ABY95452.1"/>
    <property type="molecule type" value="Genomic_DNA"/>
</dbReference>
<sequence length="431" mass="45980">MSVQGILIILVFVFFAYLMVTQKMPALLALPSMAIVIAIIAGMPLNYILSNIIGAGAVRLQSAMAAAIFGAILAQIINKTGISESIVRTAAELGGDRPIIVALAITFAVALIFTSLGGLGSVIMVGTIVLPILISVGIEPVIAASLLLMGLNLGGLFNVMNYAFYQSALNLDMATIKSFALAFGIIAAVVLLLFIFINVPKKKTVTAWAMPTETQEEKPRASWYALLTPIIPVLLLFIWPLIFKDAEGKPIQIDIISAMLIGILYGILTTRPREIKNLLTSSIIEGIKDVAPALGLMIGIGMLLLAVMDKTTAALISPIISKILPTSKIGYVLFFVILSPLALYRGPLNLWGLGSGVAALMISAGILPPQAIMGALIATGNIQGVCDPTNTHNVWTAYFTNTDTTTILKKTLPYMLIVVLLDIIYVALFKW</sequence>